<gene>
    <name evidence="3" type="primary">cbiX</name>
    <name evidence="3" type="ORF">GAK30_01310</name>
</gene>
<dbReference type="Gene3D" id="3.40.50.1400">
    <property type="match status" value="1"/>
</dbReference>
<sequence>MPDSAPALILFGHGSRDARWAEPMEAVAARTRALRPGVPVACAYLELMQPDLATACAHAVAQGARDVAILPMFLGRGRHAREDLPELVAQQQRAHPQVRFELRTALGEDPAMVEAIAQWAVGGT</sequence>
<comment type="caution">
    <text evidence="3">The sequence shown here is derived from an EMBL/GenBank/DDBJ whole genome shotgun (WGS) entry which is preliminary data.</text>
</comment>
<dbReference type="CDD" id="cd03416">
    <property type="entry name" value="CbiX_SirB_N"/>
    <property type="match status" value="1"/>
</dbReference>
<dbReference type="Pfam" id="PF01903">
    <property type="entry name" value="CbiX"/>
    <property type="match status" value="1"/>
</dbReference>
<accession>A0A7V8FQ34</accession>
<evidence type="ECO:0000313" key="4">
    <source>
        <dbReference type="Proteomes" id="UP000461670"/>
    </source>
</evidence>
<proteinExistence type="predicted"/>
<dbReference type="PANTHER" id="PTHR33542">
    <property type="entry name" value="SIROHYDROCHLORIN FERROCHELATASE, CHLOROPLASTIC"/>
    <property type="match status" value="1"/>
</dbReference>
<organism evidence="3 4">
    <name type="scientific">Paracidovorax wautersii</name>
    <dbReference type="NCBI Taxonomy" id="1177982"/>
    <lineage>
        <taxon>Bacteria</taxon>
        <taxon>Pseudomonadati</taxon>
        <taxon>Pseudomonadota</taxon>
        <taxon>Betaproteobacteria</taxon>
        <taxon>Burkholderiales</taxon>
        <taxon>Comamonadaceae</taxon>
        <taxon>Paracidovorax</taxon>
    </lineage>
</organism>
<keyword evidence="2" id="KW-0456">Lyase</keyword>
<dbReference type="AlphaFoldDB" id="A0A7V8FQ34"/>
<dbReference type="InterPro" id="IPR050963">
    <property type="entry name" value="Sirohydro_Cobaltochel/CbiX"/>
</dbReference>
<evidence type="ECO:0000256" key="1">
    <source>
        <dbReference type="ARBA" id="ARBA00022723"/>
    </source>
</evidence>
<evidence type="ECO:0000313" key="3">
    <source>
        <dbReference type="EMBL" id="KAF1022165.1"/>
    </source>
</evidence>
<evidence type="ECO:0000256" key="2">
    <source>
        <dbReference type="ARBA" id="ARBA00023239"/>
    </source>
</evidence>
<reference evidence="4" key="1">
    <citation type="journal article" date="2020" name="MBio">
        <title>Horizontal gene transfer to a defensive symbiont with a reduced genome amongst a multipartite beetle microbiome.</title>
        <authorList>
            <person name="Waterworth S.C."/>
            <person name="Florez L.V."/>
            <person name="Rees E.R."/>
            <person name="Hertweck C."/>
            <person name="Kaltenpoth M."/>
            <person name="Kwan J.C."/>
        </authorList>
    </citation>
    <scope>NUCLEOTIDE SEQUENCE [LARGE SCALE GENOMIC DNA]</scope>
</reference>
<dbReference type="PANTHER" id="PTHR33542:SF5">
    <property type="entry name" value="FERROCHELATASE CHE1"/>
    <property type="match status" value="1"/>
</dbReference>
<keyword evidence="1" id="KW-0479">Metal-binding</keyword>
<dbReference type="SUPFAM" id="SSF53800">
    <property type="entry name" value="Chelatase"/>
    <property type="match status" value="1"/>
</dbReference>
<dbReference type="Proteomes" id="UP000461670">
    <property type="component" value="Unassembled WGS sequence"/>
</dbReference>
<dbReference type="GO" id="GO:0016829">
    <property type="term" value="F:lyase activity"/>
    <property type="evidence" value="ECO:0007669"/>
    <property type="project" value="UniProtKB-KW"/>
</dbReference>
<dbReference type="EMBL" id="WNDQ01000014">
    <property type="protein sequence ID" value="KAF1022165.1"/>
    <property type="molecule type" value="Genomic_DNA"/>
</dbReference>
<name>A0A7V8FQ34_9BURK</name>
<dbReference type="InterPro" id="IPR002762">
    <property type="entry name" value="CbiX-like"/>
</dbReference>
<protein>
    <submittedName>
        <fullName evidence="3">Sirohydrochlorin cobaltochelatase</fullName>
    </submittedName>
</protein>
<dbReference type="GO" id="GO:0046872">
    <property type="term" value="F:metal ion binding"/>
    <property type="evidence" value="ECO:0007669"/>
    <property type="project" value="UniProtKB-KW"/>
</dbReference>